<proteinExistence type="predicted"/>
<dbReference type="AlphaFoldDB" id="A0A9E7CZL9"/>
<evidence type="ECO:0000313" key="2">
    <source>
        <dbReference type="Proteomes" id="UP000831290"/>
    </source>
</evidence>
<keyword evidence="2" id="KW-1185">Reference proteome</keyword>
<evidence type="ECO:0000313" key="1">
    <source>
        <dbReference type="EMBL" id="UOB17665.1"/>
    </source>
</evidence>
<accession>A0A9E7CZL9</accession>
<dbReference type="KEGG" id="fbm:MQE35_18230"/>
<reference evidence="1" key="1">
    <citation type="submission" date="2022-03" db="EMBL/GenBank/DDBJ databases">
        <title>Description of Abyssus ytuae gen. nov., sp. nov., a novel member of the family Flavobacteriaceae isolated from the sediment of Mariana Trench.</title>
        <authorList>
            <person name="Zhang J."/>
            <person name="Xu X."/>
        </authorList>
    </citation>
    <scope>NUCLEOTIDE SEQUENCE</scope>
    <source>
        <strain evidence="1">MT3330</strain>
    </source>
</reference>
<dbReference type="Proteomes" id="UP000831290">
    <property type="component" value="Chromosome"/>
</dbReference>
<sequence length="106" mass="11622">MAADDEAAKKAANTEISNRKKYNACDNNCSTFTQRMANIATGGNNQIDAKQRITPGWILRRLGYKATDVVAPNNLYNAALKAKNAKKVKGPANVQAKPYLEYFGKN</sequence>
<dbReference type="RefSeq" id="WP_255843293.1">
    <property type="nucleotide sequence ID" value="NZ_CP094358.1"/>
</dbReference>
<gene>
    <name evidence="1" type="ORF">MQE35_18230</name>
</gene>
<protein>
    <submittedName>
        <fullName evidence="1">DUF4105 domain-containing protein</fullName>
    </submittedName>
</protein>
<name>A0A9E7CZL9_9FLAO</name>
<dbReference type="EMBL" id="CP094358">
    <property type="protein sequence ID" value="UOB17665.1"/>
    <property type="molecule type" value="Genomic_DNA"/>
</dbReference>
<organism evidence="1 2">
    <name type="scientific">Abyssalbus ytuae</name>
    <dbReference type="NCBI Taxonomy" id="2926907"/>
    <lineage>
        <taxon>Bacteria</taxon>
        <taxon>Pseudomonadati</taxon>
        <taxon>Bacteroidota</taxon>
        <taxon>Flavobacteriia</taxon>
        <taxon>Flavobacteriales</taxon>
        <taxon>Flavobacteriaceae</taxon>
        <taxon>Abyssalbus</taxon>
    </lineage>
</organism>